<organism evidence="1 2">
    <name type="scientific">Rhodoferax ferrireducens</name>
    <dbReference type="NCBI Taxonomy" id="192843"/>
    <lineage>
        <taxon>Bacteria</taxon>
        <taxon>Pseudomonadati</taxon>
        <taxon>Pseudomonadota</taxon>
        <taxon>Betaproteobacteria</taxon>
        <taxon>Burkholderiales</taxon>
        <taxon>Comamonadaceae</taxon>
        <taxon>Rhodoferax</taxon>
    </lineage>
</organism>
<dbReference type="EMBL" id="MTEI01000020">
    <property type="protein sequence ID" value="OQW86219.1"/>
    <property type="molecule type" value="Genomic_DNA"/>
</dbReference>
<evidence type="ECO:0000313" key="1">
    <source>
        <dbReference type="EMBL" id="OQW86219.1"/>
    </source>
</evidence>
<name>A0A1W9KPY4_9BURK</name>
<evidence type="ECO:0000313" key="2">
    <source>
        <dbReference type="Proteomes" id="UP000192505"/>
    </source>
</evidence>
<accession>A0A1W9KPY4</accession>
<sequence>MTPCTIPKSQNHLAQLLGVSPALMTKHKRMGMPTDTLEAARAWRENNLHPLMTKDSPMRAPLPSQTDDRLADARGWLDLASEMLQAGLALGSDLEAKTRASLRAVPAQHRAVLLLPIDVMDVLCGPVLALVTPTDRTARCDDGSPAFDDHLSDDDAAWLGSFWYGVAAGEIRVT</sequence>
<dbReference type="Proteomes" id="UP000192505">
    <property type="component" value="Unassembled WGS sequence"/>
</dbReference>
<reference evidence="1 2" key="1">
    <citation type="submission" date="2017-01" db="EMBL/GenBank/DDBJ databases">
        <title>Novel large sulfur bacteria in the metagenomes of groundwater-fed chemosynthetic microbial mats in the Lake Huron basin.</title>
        <authorList>
            <person name="Sharrar A.M."/>
            <person name="Flood B.E."/>
            <person name="Bailey J.V."/>
            <person name="Jones D.S."/>
            <person name="Biddanda B."/>
            <person name="Ruberg S.A."/>
            <person name="Marcus D.N."/>
            <person name="Dick G.J."/>
        </authorList>
    </citation>
    <scope>NUCLEOTIDE SEQUENCE [LARGE SCALE GENOMIC DNA]</scope>
    <source>
        <strain evidence="1">A7</strain>
    </source>
</reference>
<gene>
    <name evidence="1" type="ORF">BWK72_18365</name>
</gene>
<comment type="caution">
    <text evidence="1">The sequence shown here is derived from an EMBL/GenBank/DDBJ whole genome shotgun (WGS) entry which is preliminary data.</text>
</comment>
<dbReference type="AlphaFoldDB" id="A0A1W9KPY4"/>
<proteinExistence type="predicted"/>
<protein>
    <submittedName>
        <fullName evidence="1">Uncharacterized protein</fullName>
    </submittedName>
</protein>